<dbReference type="FunFam" id="1.20.1560.10:FF:000055">
    <property type="entry name" value="ABC multidrug transporter (Eurofung)"/>
    <property type="match status" value="1"/>
</dbReference>
<evidence type="ECO:0000256" key="4">
    <source>
        <dbReference type="ARBA" id="ARBA00022692"/>
    </source>
</evidence>
<dbReference type="Gene3D" id="3.40.50.300">
    <property type="entry name" value="P-loop containing nucleotide triphosphate hydrolases"/>
    <property type="match status" value="2"/>
</dbReference>
<evidence type="ECO:0000313" key="12">
    <source>
        <dbReference type="EMBL" id="KAJ4855596.1"/>
    </source>
</evidence>
<feature type="transmembrane region" description="Helical" evidence="9">
    <location>
        <begin position="261"/>
        <end position="279"/>
    </location>
</feature>
<proteinExistence type="predicted"/>
<feature type="transmembrane region" description="Helical" evidence="9">
    <location>
        <begin position="36"/>
        <end position="58"/>
    </location>
</feature>
<dbReference type="SUPFAM" id="SSF90123">
    <property type="entry name" value="ABC transporter transmembrane region"/>
    <property type="match status" value="2"/>
</dbReference>
<evidence type="ECO:0000256" key="3">
    <source>
        <dbReference type="ARBA" id="ARBA00022475"/>
    </source>
</evidence>
<feature type="domain" description="ABC transporter" evidence="10">
    <location>
        <begin position="577"/>
        <end position="802"/>
    </location>
</feature>
<keyword evidence="8 9" id="KW-0472">Membrane</keyword>
<dbReference type="PROSITE" id="PS00211">
    <property type="entry name" value="ABC_TRANSPORTER_1"/>
    <property type="match status" value="1"/>
</dbReference>
<dbReference type="CDD" id="cd18579">
    <property type="entry name" value="ABC_6TM_ABCC_D1"/>
    <property type="match status" value="1"/>
</dbReference>
<name>A0A9W9B9P9_9HYPO</name>
<dbReference type="InterPro" id="IPR003439">
    <property type="entry name" value="ABC_transporter-like_ATP-bd"/>
</dbReference>
<evidence type="ECO:0000256" key="1">
    <source>
        <dbReference type="ARBA" id="ARBA00004651"/>
    </source>
</evidence>
<organism evidence="12 13">
    <name type="scientific">Trichoderma breve</name>
    <dbReference type="NCBI Taxonomy" id="2034170"/>
    <lineage>
        <taxon>Eukaryota</taxon>
        <taxon>Fungi</taxon>
        <taxon>Dikarya</taxon>
        <taxon>Ascomycota</taxon>
        <taxon>Pezizomycotina</taxon>
        <taxon>Sordariomycetes</taxon>
        <taxon>Hypocreomycetidae</taxon>
        <taxon>Hypocreales</taxon>
        <taxon>Hypocreaceae</taxon>
        <taxon>Trichoderma</taxon>
    </lineage>
</organism>
<reference evidence="12" key="1">
    <citation type="submission" date="2022-09" db="EMBL/GenBank/DDBJ databases">
        <title>Chromosome-level assembly of Trichoderma breve T069, a fungus used in development of biopesticide product.</title>
        <authorList>
            <person name="Lin R."/>
            <person name="Liu T."/>
        </authorList>
    </citation>
    <scope>NUCLEOTIDE SEQUENCE</scope>
    <source>
        <strain evidence="12">T069</strain>
    </source>
</reference>
<dbReference type="CDD" id="cd03250">
    <property type="entry name" value="ABCC_MRP_domain1"/>
    <property type="match status" value="1"/>
</dbReference>
<evidence type="ECO:0000256" key="8">
    <source>
        <dbReference type="ARBA" id="ARBA00023136"/>
    </source>
</evidence>
<keyword evidence="6" id="KW-0067">ATP-binding</keyword>
<dbReference type="CDD" id="cd18580">
    <property type="entry name" value="ABC_6TM_ABCC_D2"/>
    <property type="match status" value="1"/>
</dbReference>
<dbReference type="Proteomes" id="UP001140511">
    <property type="component" value="Unassembled WGS sequence"/>
</dbReference>
<evidence type="ECO:0000259" key="10">
    <source>
        <dbReference type="PROSITE" id="PS50893"/>
    </source>
</evidence>
<dbReference type="InterPro" id="IPR003593">
    <property type="entry name" value="AAA+_ATPase"/>
</dbReference>
<dbReference type="InterPro" id="IPR011527">
    <property type="entry name" value="ABC1_TM_dom"/>
</dbReference>
<dbReference type="RefSeq" id="XP_056024652.1">
    <property type="nucleotide sequence ID" value="XM_056176174.1"/>
</dbReference>
<feature type="domain" description="ABC transmembrane type-1" evidence="11">
    <location>
        <begin position="894"/>
        <end position="1174"/>
    </location>
</feature>
<keyword evidence="4 9" id="KW-0812">Transmembrane</keyword>
<keyword evidence="2" id="KW-0813">Transport</keyword>
<dbReference type="PANTHER" id="PTHR24223">
    <property type="entry name" value="ATP-BINDING CASSETTE SUB-FAMILY C"/>
    <property type="match status" value="1"/>
</dbReference>
<dbReference type="Pfam" id="PF24357">
    <property type="entry name" value="TMD0_ABC"/>
    <property type="match status" value="1"/>
</dbReference>
<feature type="domain" description="ABC transporter" evidence="10">
    <location>
        <begin position="1211"/>
        <end position="1442"/>
    </location>
</feature>
<dbReference type="Pfam" id="PF00664">
    <property type="entry name" value="ABC_membrane"/>
    <property type="match status" value="2"/>
</dbReference>
<dbReference type="GO" id="GO:0140359">
    <property type="term" value="F:ABC-type transporter activity"/>
    <property type="evidence" value="ECO:0007669"/>
    <property type="project" value="InterPro"/>
</dbReference>
<sequence length="1446" mass="159428">MDLITATCPSGADASFGPRVNAACRGFDFTIQFEDIVLACLPSSLFLLLLPLPAWQLWKAHRCVKRSTLLFVKLVTIGCLLAYQIAFLVLRASGAHHDRAPASLAADILQILTVFSALVLSYINHCRSIRPSTILVLYLSARTIADIVRVRTLWLIPEARNSSIVLTLSLVFTLIALVSESMEKDDILIGSVKKPGTPEPFSGFWKQATFAWLATTFRRGYTQVLSVEDLPDLDPKLDSGIIGRELANTWAKTRDKSAKYALFRVCLNAYLAPFLSGVLPRLCLTAFTFCQPFLINAIVTWVGSADASMAFGKGLIGATALTYIGMAISTALYEYRTIRFVIRLRGGLISLIHGQTARARSVDLGNITAIALMGTDVERITVAFRYIHEVGVACVMPVVIILVFIGATLPLSASTSTAQRLWVEKVEDRLRLTSHVLENIKAVKMLGLSEKLSSIIQGLRHAEIVASAAFRKLLIWRIVLSQSPTDLAPIATFTLYVVIALIRKDNSLLAAQAFTSLSLVALLTTPVLTLIQSIPAVIQCMGCFDRMQEYCSVPYASDVSDLQVSIGSHPHEDLVEFHNQNFGWKDVKNPVLRNIDLSIKHGAFTAIVGPVGSGKSTLLESILGESLATEGSTKRNFATIGYCSQTPWLQSHTVRENIIGNMDFDKDWYKTVIWACGIEDDLSRLAQGDKTPVGSNGLKLSGGQKQRISLARALYSRCRVVILDDVFSGVDATATEKIASRLFEANGLFRNMRTTVVFTTHSSLLLPYADQIVVLADGRVSEKGALKDLITSSSYIQAMNVKTSSACNEEIVASDEKASTRGFSHIIGVDEEEESVPDSAESTLNELSEDDTARQKGDFSDYIYYLRATGFPVVVGFLGTVAFWAFCRQFPTVWVDWWTAANERNPEAGVGMYLGIYAFLGVIGVVFMTCACWLMFINMVSKSSLRLHEDVLHATLKAPFQFFQLVDIGNITNSCFHFTGLSKSLTLDVGYFRFSRDMDLIDMDLPMQALNFVAATGTCTAQIVILAVYAKYLAITIPFVACLVYITQKFYLRTSRQLRLLDIEAKAPLYTHFLELVSGAVTVRAFGWQAAFDDACVSLLNFSQRPVYLLNCIQQCLQFFLDMMVAVVTISLMAMVVFMRDSFDPGSVGVALVMVMTFNSNLMLLIRFWTLMETSIGAISRIKSYVATTKPEEIAEDMQPLPAEWPSTGSIKLSHLEAGHSMTSAPVLKSLTMSINPGEKIAICGPSGSGKTTLALSLLRMVETQQGSIEIDGVDLSMHSRAEIRQRLNVVTQESFIMPRDVRFNIDPLQNASDESMVAALQRLGLWDSMKNEGGLDMPLKTTSWSAGQRQLLCLARAMVRRGKVLILDEATSSVDNATEETIQDIIESEFATHTVLSVLHRLRYIQRYDRVAVLDAGVLVEFDTPTALLSRNSRFAELYHSGNHT</sequence>
<keyword evidence="3" id="KW-1003">Cell membrane</keyword>
<dbReference type="EMBL" id="JAOPEN010000006">
    <property type="protein sequence ID" value="KAJ4855596.1"/>
    <property type="molecule type" value="Genomic_DNA"/>
</dbReference>
<dbReference type="PANTHER" id="PTHR24223:SF404">
    <property type="entry name" value="ABC MULTIDRUG TRANSPORTER (EUROFUNG)-RELATED"/>
    <property type="match status" value="1"/>
</dbReference>
<evidence type="ECO:0000256" key="5">
    <source>
        <dbReference type="ARBA" id="ARBA00022741"/>
    </source>
</evidence>
<dbReference type="PROSITE" id="PS50929">
    <property type="entry name" value="ABC_TM1F"/>
    <property type="match status" value="2"/>
</dbReference>
<accession>A0A9W9B9P9</accession>
<keyword evidence="5" id="KW-0547">Nucleotide-binding</keyword>
<evidence type="ECO:0000256" key="2">
    <source>
        <dbReference type="ARBA" id="ARBA00022448"/>
    </source>
</evidence>
<feature type="transmembrane region" description="Helical" evidence="9">
    <location>
        <begin position="914"/>
        <end position="936"/>
    </location>
</feature>
<feature type="transmembrane region" description="Helical" evidence="9">
    <location>
        <begin position="1035"/>
        <end position="1052"/>
    </location>
</feature>
<dbReference type="InterPro" id="IPR017871">
    <property type="entry name" value="ABC_transporter-like_CS"/>
</dbReference>
<keyword evidence="13" id="KW-1185">Reference proteome</keyword>
<feature type="transmembrane region" description="Helical" evidence="9">
    <location>
        <begin position="1119"/>
        <end position="1139"/>
    </location>
</feature>
<gene>
    <name evidence="12" type="ORF">T069G_08964</name>
</gene>
<keyword evidence="7 9" id="KW-1133">Transmembrane helix</keyword>
<feature type="transmembrane region" description="Helical" evidence="9">
    <location>
        <begin position="1009"/>
        <end position="1029"/>
    </location>
</feature>
<dbReference type="GO" id="GO:0016887">
    <property type="term" value="F:ATP hydrolysis activity"/>
    <property type="evidence" value="ECO:0007669"/>
    <property type="project" value="InterPro"/>
</dbReference>
<comment type="caution">
    <text evidence="12">The sequence shown here is derived from an EMBL/GenBank/DDBJ whole genome shotgun (WGS) entry which is preliminary data.</text>
</comment>
<dbReference type="InterPro" id="IPR036640">
    <property type="entry name" value="ABC1_TM_sf"/>
</dbReference>
<feature type="transmembrane region" description="Helical" evidence="9">
    <location>
        <begin position="315"/>
        <end position="333"/>
    </location>
</feature>
<dbReference type="InterPro" id="IPR044746">
    <property type="entry name" value="ABCC_6TM_D1"/>
</dbReference>
<feature type="transmembrane region" description="Helical" evidence="9">
    <location>
        <begin position="1145"/>
        <end position="1166"/>
    </location>
</feature>
<dbReference type="GeneID" id="80870862"/>
<dbReference type="GO" id="GO:0005524">
    <property type="term" value="F:ATP binding"/>
    <property type="evidence" value="ECO:0007669"/>
    <property type="project" value="UniProtKB-KW"/>
</dbReference>
<dbReference type="SUPFAM" id="SSF52540">
    <property type="entry name" value="P-loop containing nucleoside triphosphate hydrolases"/>
    <property type="match status" value="2"/>
</dbReference>
<evidence type="ECO:0000313" key="13">
    <source>
        <dbReference type="Proteomes" id="UP001140511"/>
    </source>
</evidence>
<evidence type="ECO:0000256" key="9">
    <source>
        <dbReference type="SAM" id="Phobius"/>
    </source>
</evidence>
<feature type="transmembrane region" description="Helical" evidence="9">
    <location>
        <begin position="864"/>
        <end position="886"/>
    </location>
</feature>
<feature type="transmembrane region" description="Helical" evidence="9">
    <location>
        <begin position="70"/>
        <end position="90"/>
    </location>
</feature>
<dbReference type="FunFam" id="3.40.50.300:FF:000630">
    <property type="entry name" value="ATP-binding cassette (ABC) transporter, putative"/>
    <property type="match status" value="1"/>
</dbReference>
<comment type="subcellular location">
    <subcellularLocation>
        <location evidence="1">Cell membrane</location>
        <topology evidence="1">Multi-pass membrane protein</topology>
    </subcellularLocation>
</comment>
<evidence type="ECO:0000256" key="6">
    <source>
        <dbReference type="ARBA" id="ARBA00022840"/>
    </source>
</evidence>
<dbReference type="InterPro" id="IPR027417">
    <property type="entry name" value="P-loop_NTPase"/>
</dbReference>
<dbReference type="GO" id="GO:0005886">
    <property type="term" value="C:plasma membrane"/>
    <property type="evidence" value="ECO:0007669"/>
    <property type="project" value="UniProtKB-SubCell"/>
</dbReference>
<feature type="transmembrane region" description="Helical" evidence="9">
    <location>
        <begin position="390"/>
        <end position="411"/>
    </location>
</feature>
<feature type="transmembrane region" description="Helical" evidence="9">
    <location>
        <begin position="509"/>
        <end position="531"/>
    </location>
</feature>
<dbReference type="SMART" id="SM00382">
    <property type="entry name" value="AAA"/>
    <property type="match status" value="2"/>
</dbReference>
<protein>
    <submittedName>
        <fullName evidence="12">ABC transporter domain-containing protein</fullName>
    </submittedName>
</protein>
<evidence type="ECO:0000256" key="7">
    <source>
        <dbReference type="ARBA" id="ARBA00022989"/>
    </source>
</evidence>
<dbReference type="InterPro" id="IPR056227">
    <property type="entry name" value="TMD0_ABC"/>
</dbReference>
<dbReference type="CDD" id="cd03244">
    <property type="entry name" value="ABCC_MRP_domain2"/>
    <property type="match status" value="1"/>
</dbReference>
<dbReference type="PROSITE" id="PS50893">
    <property type="entry name" value="ABC_TRANSPORTER_2"/>
    <property type="match status" value="2"/>
</dbReference>
<dbReference type="Gene3D" id="1.20.1560.10">
    <property type="entry name" value="ABC transporter type 1, transmembrane domain"/>
    <property type="match status" value="2"/>
</dbReference>
<evidence type="ECO:0000259" key="11">
    <source>
        <dbReference type="PROSITE" id="PS50929"/>
    </source>
</evidence>
<dbReference type="InterPro" id="IPR044726">
    <property type="entry name" value="ABCC_6TM_D2"/>
</dbReference>
<dbReference type="InterPro" id="IPR050173">
    <property type="entry name" value="ABC_transporter_C-like"/>
</dbReference>
<dbReference type="Pfam" id="PF00005">
    <property type="entry name" value="ABC_tran"/>
    <property type="match status" value="2"/>
</dbReference>
<dbReference type="FunFam" id="1.20.1560.10:FF:000066">
    <property type="entry name" value="ABC multidrug transporter (Eurofung)"/>
    <property type="match status" value="1"/>
</dbReference>
<feature type="transmembrane region" description="Helical" evidence="9">
    <location>
        <begin position="102"/>
        <end position="123"/>
    </location>
</feature>
<feature type="domain" description="ABC transmembrane type-1" evidence="11">
    <location>
        <begin position="282"/>
        <end position="539"/>
    </location>
</feature>